<accession>A0A1F4XJS1</accession>
<feature type="compositionally biased region" description="Acidic residues" evidence="1">
    <location>
        <begin position="83"/>
        <end position="94"/>
    </location>
</feature>
<gene>
    <name evidence="2" type="ORF">A2V81_03550</name>
</gene>
<protein>
    <submittedName>
        <fullName evidence="2">Uncharacterized protein</fullName>
    </submittedName>
</protein>
<proteinExistence type="predicted"/>
<comment type="caution">
    <text evidence="2">The sequence shown here is derived from an EMBL/GenBank/DDBJ whole genome shotgun (WGS) entry which is preliminary data.</text>
</comment>
<dbReference type="STRING" id="1817814.A2V81_03550"/>
<dbReference type="AlphaFoldDB" id="A0A1F4XJS1"/>
<name>A0A1F4XJS1_9BACT</name>
<organism evidence="2 3">
    <name type="scientific">Candidatus Abawacabacteria bacterium RBG_16_42_10</name>
    <dbReference type="NCBI Taxonomy" id="1817814"/>
    <lineage>
        <taxon>Bacteria</taxon>
        <taxon>Candidatus Abawacaibacteriota</taxon>
    </lineage>
</organism>
<feature type="region of interest" description="Disordered" evidence="1">
    <location>
        <begin position="69"/>
        <end position="94"/>
    </location>
</feature>
<evidence type="ECO:0000313" key="3">
    <source>
        <dbReference type="Proteomes" id="UP000177614"/>
    </source>
</evidence>
<dbReference type="Proteomes" id="UP000177614">
    <property type="component" value="Unassembled WGS sequence"/>
</dbReference>
<evidence type="ECO:0000313" key="2">
    <source>
        <dbReference type="EMBL" id="OGC81927.1"/>
    </source>
</evidence>
<reference evidence="2 3" key="1">
    <citation type="journal article" date="2016" name="Nat. Commun.">
        <title>Thousands of microbial genomes shed light on interconnected biogeochemical processes in an aquifer system.</title>
        <authorList>
            <person name="Anantharaman K."/>
            <person name="Brown C.T."/>
            <person name="Hug L.A."/>
            <person name="Sharon I."/>
            <person name="Castelle C.J."/>
            <person name="Probst A.J."/>
            <person name="Thomas B.C."/>
            <person name="Singh A."/>
            <person name="Wilkins M.J."/>
            <person name="Karaoz U."/>
            <person name="Brodie E.L."/>
            <person name="Williams K.H."/>
            <person name="Hubbard S.S."/>
            <person name="Banfield J.F."/>
        </authorList>
    </citation>
    <scope>NUCLEOTIDE SEQUENCE [LARGE SCALE GENOMIC DNA]</scope>
</reference>
<sequence>MTKKLHEFLRNPTFPLPAPVPTLPNQKRKKIAKILRETPNEIEELGERDEAESLEDVIPPSVRQLPEREYSVKGNRGQRSTIDDPDDWVGIFDD</sequence>
<dbReference type="EMBL" id="MEWR01000014">
    <property type="protein sequence ID" value="OGC81927.1"/>
    <property type="molecule type" value="Genomic_DNA"/>
</dbReference>
<evidence type="ECO:0000256" key="1">
    <source>
        <dbReference type="SAM" id="MobiDB-lite"/>
    </source>
</evidence>